<accession>G8LTM7</accession>
<dbReference type="OrthoDB" id="1739831at2"/>
<protein>
    <recommendedName>
        <fullName evidence="3">Flagellar operon protein TIGR03826</fullName>
    </recommendedName>
</protein>
<dbReference type="KEGG" id="ccl:Clocl_4103"/>
<evidence type="ECO:0000313" key="2">
    <source>
        <dbReference type="Proteomes" id="UP000005435"/>
    </source>
</evidence>
<dbReference type="STRING" id="720554.Clocl_4103"/>
<dbReference type="RefSeq" id="WP_014257034.1">
    <property type="nucleotide sequence ID" value="NC_016627.1"/>
</dbReference>
<evidence type="ECO:0000313" key="1">
    <source>
        <dbReference type="EMBL" id="AEV70537.1"/>
    </source>
</evidence>
<evidence type="ECO:0008006" key="3">
    <source>
        <dbReference type="Google" id="ProtNLM"/>
    </source>
</evidence>
<dbReference type="HOGENOM" id="CLU_137779_0_1_9"/>
<gene>
    <name evidence="1" type="ordered locus">Clocl_4103</name>
</gene>
<sequence length="140" mass="16070">MPDIRNCRRCNKLFNYLSGLPICPDCKQQDEVNFKRVKEYLYEHPGASLYDVSKDLEISVQQIKTYLKEGRLEIVGESGNMFLECEKCGKSISTGRFCKECANEFTNDIKSVVNQMSTSGTNETTEKRARGMRYLTKDDV</sequence>
<reference evidence="2" key="1">
    <citation type="submission" date="2011-12" db="EMBL/GenBank/DDBJ databases">
        <title>Complete sequence of Clostridium clariflavum DSM 19732.</title>
        <authorList>
            <consortium name="US DOE Joint Genome Institute"/>
            <person name="Lucas S."/>
            <person name="Han J."/>
            <person name="Lapidus A."/>
            <person name="Cheng J.-F."/>
            <person name="Goodwin L."/>
            <person name="Pitluck S."/>
            <person name="Peters L."/>
            <person name="Teshima H."/>
            <person name="Detter J.C."/>
            <person name="Han C."/>
            <person name="Tapia R."/>
            <person name="Land M."/>
            <person name="Hauser L."/>
            <person name="Kyrpides N."/>
            <person name="Ivanova N."/>
            <person name="Pagani I."/>
            <person name="Kitzmiller T."/>
            <person name="Lynd L."/>
            <person name="Izquierdo J."/>
            <person name="Woyke T."/>
        </authorList>
    </citation>
    <scope>NUCLEOTIDE SEQUENCE [LARGE SCALE GENOMIC DNA]</scope>
    <source>
        <strain evidence="2">DSM 19732 / NBRC 101661 / EBR45</strain>
    </source>
</reference>
<name>G8LTM7_ACECE</name>
<dbReference type="EMBL" id="CP003065">
    <property type="protein sequence ID" value="AEV70537.1"/>
    <property type="molecule type" value="Genomic_DNA"/>
</dbReference>
<dbReference type="eggNOG" id="ENOG5032TKA">
    <property type="taxonomic scope" value="Bacteria"/>
</dbReference>
<dbReference type="AlphaFoldDB" id="G8LTM7"/>
<dbReference type="Proteomes" id="UP000005435">
    <property type="component" value="Chromosome"/>
</dbReference>
<reference evidence="1 2" key="2">
    <citation type="journal article" date="2012" name="Stand. Genomic Sci.">
        <title>Complete Genome Sequence of Clostridium clariflavum DSM 19732.</title>
        <authorList>
            <person name="Izquierdo J.A."/>
            <person name="Goodwin L."/>
            <person name="Davenport K.W."/>
            <person name="Teshima H."/>
            <person name="Bruce D."/>
            <person name="Detter C."/>
            <person name="Tapia R."/>
            <person name="Han S."/>
            <person name="Land M."/>
            <person name="Hauser L."/>
            <person name="Jeffries C.D."/>
            <person name="Han J."/>
            <person name="Pitluck S."/>
            <person name="Nolan M."/>
            <person name="Chen A."/>
            <person name="Huntemann M."/>
            <person name="Mavromatis K."/>
            <person name="Mikhailova N."/>
            <person name="Liolios K."/>
            <person name="Woyke T."/>
            <person name="Lynd L.R."/>
        </authorList>
    </citation>
    <scope>NUCLEOTIDE SEQUENCE [LARGE SCALE GENOMIC DNA]</scope>
    <source>
        <strain evidence="2">DSM 19732 / NBRC 101661 / EBR45</strain>
    </source>
</reference>
<organism evidence="1 2">
    <name type="scientific">Acetivibrio clariflavus (strain DSM 19732 / NBRC 101661 / EBR45)</name>
    <name type="common">Clostridium clariflavum</name>
    <dbReference type="NCBI Taxonomy" id="720554"/>
    <lineage>
        <taxon>Bacteria</taxon>
        <taxon>Bacillati</taxon>
        <taxon>Bacillota</taxon>
        <taxon>Clostridia</taxon>
        <taxon>Eubacteriales</taxon>
        <taxon>Oscillospiraceae</taxon>
        <taxon>Acetivibrio</taxon>
    </lineage>
</organism>
<keyword evidence="2" id="KW-1185">Reference proteome</keyword>
<proteinExistence type="predicted"/>